<dbReference type="AlphaFoldDB" id="A0A068R257"/>
<dbReference type="SMART" id="SM00448">
    <property type="entry name" value="REC"/>
    <property type="match status" value="1"/>
</dbReference>
<keyword evidence="4 7" id="KW-0238">DNA-binding</keyword>
<dbReference type="InterPro" id="IPR011006">
    <property type="entry name" value="CheY-like_superfamily"/>
</dbReference>
<feature type="domain" description="Response regulatory" evidence="8">
    <location>
        <begin position="2"/>
        <end position="116"/>
    </location>
</feature>
<dbReference type="CDD" id="cd00383">
    <property type="entry name" value="trans_reg_C"/>
    <property type="match status" value="1"/>
</dbReference>
<dbReference type="Pfam" id="PF00072">
    <property type="entry name" value="Response_reg"/>
    <property type="match status" value="1"/>
</dbReference>
<dbReference type="Gene3D" id="3.40.50.2300">
    <property type="match status" value="1"/>
</dbReference>
<dbReference type="PANTHER" id="PTHR48111:SF71">
    <property type="entry name" value="TRANSCRIPTIONAL REGULATORY PROTEIN PHOP"/>
    <property type="match status" value="1"/>
</dbReference>
<dbReference type="GO" id="GO:0005829">
    <property type="term" value="C:cytosol"/>
    <property type="evidence" value="ECO:0007669"/>
    <property type="project" value="TreeGrafter"/>
</dbReference>
<dbReference type="GO" id="GO:0006355">
    <property type="term" value="P:regulation of DNA-templated transcription"/>
    <property type="evidence" value="ECO:0007669"/>
    <property type="project" value="InterPro"/>
</dbReference>
<feature type="domain" description="OmpR/PhoB-type" evidence="9">
    <location>
        <begin position="124"/>
        <end position="221"/>
    </location>
</feature>
<dbReference type="Gene3D" id="1.10.10.10">
    <property type="entry name" value="Winged helix-like DNA-binding domain superfamily/Winged helix DNA-binding domain"/>
    <property type="match status" value="1"/>
</dbReference>
<dbReference type="InterPro" id="IPR036388">
    <property type="entry name" value="WH-like_DNA-bd_sf"/>
</dbReference>
<dbReference type="GO" id="GO:0000156">
    <property type="term" value="F:phosphorelay response regulator activity"/>
    <property type="evidence" value="ECO:0007669"/>
    <property type="project" value="TreeGrafter"/>
</dbReference>
<dbReference type="Pfam" id="PF00486">
    <property type="entry name" value="Trans_reg_C"/>
    <property type="match status" value="1"/>
</dbReference>
<protein>
    <submittedName>
        <fullName evidence="10">Virulence transcriptional regulatory protein phoP</fullName>
    </submittedName>
</protein>
<dbReference type="RefSeq" id="WP_045958283.1">
    <property type="nucleotide sequence ID" value="NZ_FO704551.1"/>
</dbReference>
<dbReference type="SUPFAM" id="SSF52172">
    <property type="entry name" value="CheY-like"/>
    <property type="match status" value="1"/>
</dbReference>
<evidence type="ECO:0000259" key="8">
    <source>
        <dbReference type="PROSITE" id="PS50110"/>
    </source>
</evidence>
<evidence type="ECO:0000313" key="10">
    <source>
        <dbReference type="EMBL" id="CDG21006.1"/>
    </source>
</evidence>
<dbReference type="PROSITE" id="PS51755">
    <property type="entry name" value="OMPR_PHOB"/>
    <property type="match status" value="1"/>
</dbReference>
<gene>
    <name evidence="10" type="primary">phoP</name>
    <name evidence="10" type="ORF">XPG1_1351</name>
</gene>
<keyword evidence="2" id="KW-0902">Two-component regulatory system</keyword>
<proteinExistence type="predicted"/>
<keyword evidence="5" id="KW-0804">Transcription</keyword>
<dbReference type="SMART" id="SM00862">
    <property type="entry name" value="Trans_reg_C"/>
    <property type="match status" value="1"/>
</dbReference>
<evidence type="ECO:0000313" key="11">
    <source>
        <dbReference type="Proteomes" id="UP000032735"/>
    </source>
</evidence>
<keyword evidence="1 6" id="KW-0597">Phosphoprotein</keyword>
<dbReference type="SUPFAM" id="SSF46894">
    <property type="entry name" value="C-terminal effector domain of the bipartite response regulators"/>
    <property type="match status" value="1"/>
</dbReference>
<dbReference type="InterPro" id="IPR001789">
    <property type="entry name" value="Sig_transdc_resp-reg_receiver"/>
</dbReference>
<dbReference type="GO" id="GO:0032993">
    <property type="term" value="C:protein-DNA complex"/>
    <property type="evidence" value="ECO:0007669"/>
    <property type="project" value="TreeGrafter"/>
</dbReference>
<evidence type="ECO:0000256" key="6">
    <source>
        <dbReference type="PROSITE-ProRule" id="PRU00169"/>
    </source>
</evidence>
<accession>A0A068R257</accession>
<dbReference type="InterPro" id="IPR039420">
    <property type="entry name" value="WalR-like"/>
</dbReference>
<organism evidence="10 11">
    <name type="scientific">Xenorhabdus poinarii G6</name>
    <dbReference type="NCBI Taxonomy" id="1354304"/>
    <lineage>
        <taxon>Bacteria</taxon>
        <taxon>Pseudomonadati</taxon>
        <taxon>Pseudomonadota</taxon>
        <taxon>Gammaproteobacteria</taxon>
        <taxon>Enterobacterales</taxon>
        <taxon>Morganellaceae</taxon>
        <taxon>Xenorhabdus</taxon>
    </lineage>
</organism>
<feature type="modified residue" description="4-aspartylphosphate" evidence="6">
    <location>
        <position position="51"/>
    </location>
</feature>
<evidence type="ECO:0000259" key="9">
    <source>
        <dbReference type="PROSITE" id="PS51755"/>
    </source>
</evidence>
<evidence type="ECO:0000256" key="4">
    <source>
        <dbReference type="ARBA" id="ARBA00023125"/>
    </source>
</evidence>
<dbReference type="InterPro" id="IPR001867">
    <property type="entry name" value="OmpR/PhoB-type_DNA-bd"/>
</dbReference>
<dbReference type="Proteomes" id="UP000032735">
    <property type="component" value="Chromosome"/>
</dbReference>
<dbReference type="PROSITE" id="PS50110">
    <property type="entry name" value="RESPONSE_REGULATORY"/>
    <property type="match status" value="1"/>
</dbReference>
<dbReference type="PANTHER" id="PTHR48111">
    <property type="entry name" value="REGULATOR OF RPOS"/>
    <property type="match status" value="1"/>
</dbReference>
<evidence type="ECO:0000256" key="5">
    <source>
        <dbReference type="ARBA" id="ARBA00023163"/>
    </source>
</evidence>
<dbReference type="GO" id="GO:0000976">
    <property type="term" value="F:transcription cis-regulatory region binding"/>
    <property type="evidence" value="ECO:0007669"/>
    <property type="project" value="TreeGrafter"/>
</dbReference>
<evidence type="ECO:0000256" key="2">
    <source>
        <dbReference type="ARBA" id="ARBA00023012"/>
    </source>
</evidence>
<dbReference type="HOGENOM" id="CLU_000445_30_1_6"/>
<evidence type="ECO:0000256" key="3">
    <source>
        <dbReference type="ARBA" id="ARBA00023015"/>
    </source>
</evidence>
<feature type="DNA-binding region" description="OmpR/PhoB-type" evidence="7">
    <location>
        <begin position="124"/>
        <end position="221"/>
    </location>
</feature>
<name>A0A068R257_9GAMM</name>
<dbReference type="KEGG" id="xpo:XPG1_1351"/>
<evidence type="ECO:0000256" key="1">
    <source>
        <dbReference type="ARBA" id="ARBA00022553"/>
    </source>
</evidence>
<dbReference type="EMBL" id="FO704551">
    <property type="protein sequence ID" value="CDG21006.1"/>
    <property type="molecule type" value="Genomic_DNA"/>
</dbReference>
<reference evidence="10 11" key="1">
    <citation type="submission" date="2013-07" db="EMBL/GenBank/DDBJ databases">
        <authorList>
            <person name="Genoscope - CEA"/>
        </authorList>
    </citation>
    <scope>NUCLEOTIDE SEQUENCE [LARGE SCALE GENOMIC DNA]</scope>
    <source>
        <strain evidence="10 11">G6</strain>
    </source>
</reference>
<dbReference type="InterPro" id="IPR016032">
    <property type="entry name" value="Sig_transdc_resp-reg_C-effctor"/>
</dbReference>
<dbReference type="Gene3D" id="6.10.250.690">
    <property type="match status" value="1"/>
</dbReference>
<evidence type="ECO:0000256" key="7">
    <source>
        <dbReference type="PROSITE-ProRule" id="PRU01091"/>
    </source>
</evidence>
<sequence length="226" mass="25861">MRVLIIEDRETYLHHLVTQLGNMGYTVDGVTNTKKADLYLKDYPPDVVVLDLALPGEDGLSMIQRWRNKKINIPILVVTVSDSWQKKVTVLNAGADDYVVKECNPAELHARIQALLRRQSGFASQIIEIAPFLINITKKEFSINSHIVKLTSFEFTIMETLMRNNGKVVSKKLLIRELYKNKPPKDHTIDVVMGRLRKKILNEWPEEVIVTIRSQGYLLNVKSHDA</sequence>
<keyword evidence="11" id="KW-1185">Reference proteome</keyword>
<keyword evidence="3" id="KW-0805">Transcription regulation</keyword>
<dbReference type="STRING" id="1354304.XPG1_1351"/>